<evidence type="ECO:0000313" key="3">
    <source>
        <dbReference type="EMBL" id="CAL6005652.1"/>
    </source>
</evidence>
<evidence type="ECO:0000256" key="1">
    <source>
        <dbReference type="SAM" id="Phobius"/>
    </source>
</evidence>
<feature type="transmembrane region" description="Helical" evidence="1">
    <location>
        <begin position="12"/>
        <end position="29"/>
    </location>
</feature>
<dbReference type="EMBL" id="CATOUU010001155">
    <property type="protein sequence ID" value="CAI9974761.1"/>
    <property type="molecule type" value="Genomic_DNA"/>
</dbReference>
<name>A0AA86RB58_9EUKA</name>
<dbReference type="EMBL" id="CAXDID020000051">
    <property type="protein sequence ID" value="CAL6005652.1"/>
    <property type="molecule type" value="Genomic_DNA"/>
</dbReference>
<reference evidence="3 5" key="2">
    <citation type="submission" date="2024-07" db="EMBL/GenBank/DDBJ databases">
        <authorList>
            <person name="Akdeniz Z."/>
        </authorList>
    </citation>
    <scope>NUCLEOTIDE SEQUENCE [LARGE SCALE GENOMIC DNA]</scope>
</reference>
<keyword evidence="5" id="KW-1185">Reference proteome</keyword>
<keyword evidence="1" id="KW-1133">Transmembrane helix</keyword>
<comment type="caution">
    <text evidence="2">The sequence shown here is derived from an EMBL/GenBank/DDBJ whole genome shotgun (WGS) entry which is preliminary data.</text>
</comment>
<keyword evidence="1" id="KW-0472">Membrane</keyword>
<keyword evidence="1" id="KW-0812">Transmembrane</keyword>
<dbReference type="EMBL" id="CAXDID020000143">
    <property type="protein sequence ID" value="CAL6039569.1"/>
    <property type="molecule type" value="Genomic_DNA"/>
</dbReference>
<dbReference type="Proteomes" id="UP001642409">
    <property type="component" value="Unassembled WGS sequence"/>
</dbReference>
<gene>
    <name evidence="3" type="ORF">HINF_LOCUS19578</name>
    <name evidence="4" type="ORF">HINF_LOCUS37915</name>
    <name evidence="2" type="ORF">HINF_LOCUS62406</name>
</gene>
<evidence type="ECO:0000313" key="4">
    <source>
        <dbReference type="EMBL" id="CAL6039569.1"/>
    </source>
</evidence>
<proteinExistence type="predicted"/>
<sequence>MGWNSLEQKCVYYIFYTAVQVIILVTLQVEKKFYQLQLLLHLFFPFYLLQTCVEGSKIKIGEQQEQMNMLEIDTCQDTTLLLQKQKGYTRARSDTQHVSTSNSSQKCISNRLTQKYSVRNRLFQSQFFVSFCKISTCILT</sequence>
<evidence type="ECO:0000313" key="5">
    <source>
        <dbReference type="Proteomes" id="UP001642409"/>
    </source>
</evidence>
<organism evidence="2">
    <name type="scientific">Hexamita inflata</name>
    <dbReference type="NCBI Taxonomy" id="28002"/>
    <lineage>
        <taxon>Eukaryota</taxon>
        <taxon>Metamonada</taxon>
        <taxon>Diplomonadida</taxon>
        <taxon>Hexamitidae</taxon>
        <taxon>Hexamitinae</taxon>
        <taxon>Hexamita</taxon>
    </lineage>
</organism>
<dbReference type="AlphaFoldDB" id="A0AA86RB58"/>
<accession>A0AA86RB58</accession>
<evidence type="ECO:0000313" key="2">
    <source>
        <dbReference type="EMBL" id="CAI9974761.1"/>
    </source>
</evidence>
<reference evidence="2" key="1">
    <citation type="submission" date="2023-06" db="EMBL/GenBank/DDBJ databases">
        <authorList>
            <person name="Kurt Z."/>
        </authorList>
    </citation>
    <scope>NUCLEOTIDE SEQUENCE</scope>
</reference>
<protein>
    <submittedName>
        <fullName evidence="3">Hypothetical_protein</fullName>
    </submittedName>
</protein>